<organism evidence="1 2">
    <name type="scientific">Flavobacterium lacus</name>
    <dbReference type="NCBI Taxonomy" id="1353778"/>
    <lineage>
        <taxon>Bacteria</taxon>
        <taxon>Pseudomonadati</taxon>
        <taxon>Bacteroidota</taxon>
        <taxon>Flavobacteriia</taxon>
        <taxon>Flavobacteriales</taxon>
        <taxon>Flavobacteriaceae</taxon>
        <taxon>Flavobacterium</taxon>
    </lineage>
</organism>
<accession>A0A328WLW9</accession>
<evidence type="ECO:0000313" key="1">
    <source>
        <dbReference type="EMBL" id="RAR47332.1"/>
    </source>
</evidence>
<proteinExistence type="predicted"/>
<name>A0A328WLW9_9FLAO</name>
<comment type="caution">
    <text evidence="1">The sequence shown here is derived from an EMBL/GenBank/DDBJ whole genome shotgun (WGS) entry which is preliminary data.</text>
</comment>
<dbReference type="AlphaFoldDB" id="A0A328WLW9"/>
<dbReference type="EMBL" id="QLSV01000009">
    <property type="protein sequence ID" value="RAR47332.1"/>
    <property type="molecule type" value="Genomic_DNA"/>
</dbReference>
<gene>
    <name evidence="1" type="ORF">B0I10_1095</name>
</gene>
<reference evidence="1 2" key="1">
    <citation type="submission" date="2018-06" db="EMBL/GenBank/DDBJ databases">
        <title>Genomic Encyclopedia of Type Strains, Phase III (KMG-III): the genomes of soil and plant-associated and newly described type strains.</title>
        <authorList>
            <person name="Whitman W."/>
        </authorList>
    </citation>
    <scope>NUCLEOTIDE SEQUENCE [LARGE SCALE GENOMIC DNA]</scope>
    <source>
        <strain evidence="1 2">CGMCC 1.12504</strain>
    </source>
</reference>
<sequence>MAKIIPTGYPIPKRIGGGLVIYKLEHDYIIRTQSGFTSKALKKSPKYANCRHNASEFGRVSKSCKGLRDLLNGILPRENNLAVVNSLTKKMRSLMVFDTQHERGERLLASAFEQADVLQQMQGYGFNPDSGFVFTSEVKKKQLRLALIQKPLGLQCVGIRMHVVNYDFTEMNGQLYSGDWHIERARKRLLRYPFPTVEPNGEGVLLFIVELQSFEELDGTFTPVRGKEKAVEVVFCGLG</sequence>
<dbReference type="Proteomes" id="UP000249518">
    <property type="component" value="Unassembled WGS sequence"/>
</dbReference>
<keyword evidence="2" id="KW-1185">Reference proteome</keyword>
<protein>
    <submittedName>
        <fullName evidence="1">Uncharacterized protein</fullName>
    </submittedName>
</protein>
<dbReference type="RefSeq" id="WP_112086344.1">
    <property type="nucleotide sequence ID" value="NZ_QLSV01000009.1"/>
</dbReference>
<evidence type="ECO:0000313" key="2">
    <source>
        <dbReference type="Proteomes" id="UP000249518"/>
    </source>
</evidence>
<dbReference type="OrthoDB" id="1356208at2"/>